<organism evidence="1 2">
    <name type="scientific">Marinitoga aeolica</name>
    <dbReference type="NCBI Taxonomy" id="2809031"/>
    <lineage>
        <taxon>Bacteria</taxon>
        <taxon>Thermotogati</taxon>
        <taxon>Thermotogota</taxon>
        <taxon>Thermotogae</taxon>
        <taxon>Petrotogales</taxon>
        <taxon>Petrotogaceae</taxon>
        <taxon>Marinitoga</taxon>
    </lineage>
</organism>
<proteinExistence type="predicted"/>
<reference evidence="1 2" key="1">
    <citation type="submission" date="2021-02" db="EMBL/GenBank/DDBJ databases">
        <title>Characterization of Marinitoga sp. nov. str. BP5-C20A.</title>
        <authorList>
            <person name="Erauso G."/>
            <person name="Postec A."/>
        </authorList>
    </citation>
    <scope>NUCLEOTIDE SEQUENCE [LARGE SCALE GENOMIC DNA]</scope>
    <source>
        <strain evidence="1 2">BP5-C20A</strain>
    </source>
</reference>
<dbReference type="Proteomes" id="UP001232493">
    <property type="component" value="Chromosome"/>
</dbReference>
<accession>A0ABY8PMY9</accession>
<sequence length="162" mass="19513">MILNKDTISLFDGLSEENLTPFEERVININDENKICFLLQHEGFKFENYFYAKMRNIDLIVLRIDLLNKSHYDYLLNVIISNMFLVKIPILLFKIFKESHEISYFYPDRNDYIIFKDSPYAYIEINKTKDNIIMLHGYYRNMIHNKLSSFLKKVGDLNEKYN</sequence>
<dbReference type="RefSeq" id="WP_280997241.1">
    <property type="nucleotide sequence ID" value="NZ_CP069362.1"/>
</dbReference>
<name>A0ABY8PMY9_9BACT</name>
<evidence type="ECO:0000313" key="1">
    <source>
        <dbReference type="EMBL" id="WGS63956.1"/>
    </source>
</evidence>
<gene>
    <name evidence="1" type="ORF">JRV97_06135</name>
</gene>
<dbReference type="EMBL" id="CP069362">
    <property type="protein sequence ID" value="WGS63956.1"/>
    <property type="molecule type" value="Genomic_DNA"/>
</dbReference>
<evidence type="ECO:0000313" key="2">
    <source>
        <dbReference type="Proteomes" id="UP001232493"/>
    </source>
</evidence>
<keyword evidence="2" id="KW-1185">Reference proteome</keyword>
<protein>
    <submittedName>
        <fullName evidence="1">Uncharacterized protein</fullName>
    </submittedName>
</protein>